<organism evidence="1 2">
    <name type="scientific">Araneus ventricosus</name>
    <name type="common">Orbweaver spider</name>
    <name type="synonym">Epeira ventricosa</name>
    <dbReference type="NCBI Taxonomy" id="182803"/>
    <lineage>
        <taxon>Eukaryota</taxon>
        <taxon>Metazoa</taxon>
        <taxon>Ecdysozoa</taxon>
        <taxon>Arthropoda</taxon>
        <taxon>Chelicerata</taxon>
        <taxon>Arachnida</taxon>
        <taxon>Araneae</taxon>
        <taxon>Araneomorphae</taxon>
        <taxon>Entelegynae</taxon>
        <taxon>Araneoidea</taxon>
        <taxon>Araneidae</taxon>
        <taxon>Araneus</taxon>
    </lineage>
</organism>
<name>A0A4Y2QXN6_ARAVE</name>
<proteinExistence type="predicted"/>
<dbReference type="EMBL" id="BGPR01015146">
    <property type="protein sequence ID" value="GBN68174.1"/>
    <property type="molecule type" value="Genomic_DNA"/>
</dbReference>
<accession>A0A4Y2QXN6</accession>
<gene>
    <name evidence="1" type="ORF">AVEN_218437_1</name>
</gene>
<evidence type="ECO:0000313" key="2">
    <source>
        <dbReference type="Proteomes" id="UP000499080"/>
    </source>
</evidence>
<evidence type="ECO:0000313" key="1">
    <source>
        <dbReference type="EMBL" id="GBN68174.1"/>
    </source>
</evidence>
<reference evidence="1 2" key="1">
    <citation type="journal article" date="2019" name="Sci. Rep.">
        <title>Orb-weaving spider Araneus ventricosus genome elucidates the spidroin gene catalogue.</title>
        <authorList>
            <person name="Kono N."/>
            <person name="Nakamura H."/>
            <person name="Ohtoshi R."/>
            <person name="Moran D.A.P."/>
            <person name="Shinohara A."/>
            <person name="Yoshida Y."/>
            <person name="Fujiwara M."/>
            <person name="Mori M."/>
            <person name="Tomita M."/>
            <person name="Arakawa K."/>
        </authorList>
    </citation>
    <scope>NUCLEOTIDE SEQUENCE [LARGE SCALE GENOMIC DNA]</scope>
</reference>
<protein>
    <submittedName>
        <fullName evidence="1">Uncharacterized protein</fullName>
    </submittedName>
</protein>
<dbReference type="AlphaFoldDB" id="A0A4Y2QXN6"/>
<sequence length="122" mass="13946">MKRKIIEKREGGVSEADICRPTSRICTIFKSKDITKERCFKGSYKNIYGSFLTTLKGCFSVHCIRGDNFNKNIICEKVKVIFVGTVKKTPGPSMTEEVFQESIGLMQDHRKRMLGFCNLIKN</sequence>
<dbReference type="Proteomes" id="UP000499080">
    <property type="component" value="Unassembled WGS sequence"/>
</dbReference>
<comment type="caution">
    <text evidence="1">The sequence shown here is derived from an EMBL/GenBank/DDBJ whole genome shotgun (WGS) entry which is preliminary data.</text>
</comment>
<keyword evidence="2" id="KW-1185">Reference proteome</keyword>